<keyword evidence="6" id="KW-0547">Nucleotide-binding</keyword>
<keyword evidence="9" id="KW-1015">Disulfide bond</keyword>
<keyword evidence="16" id="KW-0812">Transmembrane</keyword>
<dbReference type="InterPro" id="IPR011009">
    <property type="entry name" value="Kinase-like_dom_sf"/>
</dbReference>
<dbReference type="FunFam" id="2.90.10.10:FF:000001">
    <property type="entry name" value="G-type lectin S-receptor-like serine/threonine-protein kinase"/>
    <property type="match status" value="1"/>
</dbReference>
<organism evidence="22 23">
    <name type="scientific">Sphenostylis stenocarpa</name>
    <dbReference type="NCBI Taxonomy" id="92480"/>
    <lineage>
        <taxon>Eukaryota</taxon>
        <taxon>Viridiplantae</taxon>
        <taxon>Streptophyta</taxon>
        <taxon>Embryophyta</taxon>
        <taxon>Tracheophyta</taxon>
        <taxon>Spermatophyta</taxon>
        <taxon>Magnoliopsida</taxon>
        <taxon>eudicotyledons</taxon>
        <taxon>Gunneridae</taxon>
        <taxon>Pentapetalae</taxon>
        <taxon>rosids</taxon>
        <taxon>fabids</taxon>
        <taxon>Fabales</taxon>
        <taxon>Fabaceae</taxon>
        <taxon>Papilionoideae</taxon>
        <taxon>50 kb inversion clade</taxon>
        <taxon>NPAAA clade</taxon>
        <taxon>indigoferoid/millettioid clade</taxon>
        <taxon>Phaseoleae</taxon>
        <taxon>Sphenostylis</taxon>
    </lineage>
</organism>
<evidence type="ECO:0000256" key="14">
    <source>
        <dbReference type="PROSITE-ProRule" id="PRU00076"/>
    </source>
</evidence>
<dbReference type="SMART" id="SM00108">
    <property type="entry name" value="B_lectin"/>
    <property type="match status" value="1"/>
</dbReference>
<evidence type="ECO:0000256" key="10">
    <source>
        <dbReference type="ARBA" id="ARBA00023170"/>
    </source>
</evidence>
<feature type="compositionally biased region" description="Polar residues" evidence="15">
    <location>
        <begin position="618"/>
        <end position="632"/>
    </location>
</feature>
<keyword evidence="23" id="KW-1185">Reference proteome</keyword>
<dbReference type="GO" id="GO:0048544">
    <property type="term" value="P:recognition of pollen"/>
    <property type="evidence" value="ECO:0007669"/>
    <property type="project" value="InterPro"/>
</dbReference>
<keyword evidence="16" id="KW-0472">Membrane</keyword>
<evidence type="ECO:0000256" key="1">
    <source>
        <dbReference type="ARBA" id="ARBA00012513"/>
    </source>
</evidence>
<dbReference type="EMBL" id="OY731408">
    <property type="protein sequence ID" value="CAJ1978666.1"/>
    <property type="molecule type" value="Genomic_DNA"/>
</dbReference>
<keyword evidence="8" id="KW-0067">ATP-binding</keyword>
<dbReference type="Pfam" id="PF07714">
    <property type="entry name" value="PK_Tyr_Ser-Thr"/>
    <property type="match status" value="1"/>
</dbReference>
<keyword evidence="3" id="KW-0597">Phosphoprotein</keyword>
<keyword evidence="10" id="KW-0675">Receptor</keyword>
<evidence type="ECO:0000256" key="5">
    <source>
        <dbReference type="ARBA" id="ARBA00022729"/>
    </source>
</evidence>
<keyword evidence="11" id="KW-0325">Glycoprotein</keyword>
<evidence type="ECO:0000256" key="6">
    <source>
        <dbReference type="ARBA" id="ARBA00022741"/>
    </source>
</evidence>
<dbReference type="SMART" id="SM00219">
    <property type="entry name" value="TyrKc"/>
    <property type="match status" value="1"/>
</dbReference>
<dbReference type="CDD" id="cd00028">
    <property type="entry name" value="B_lectin"/>
    <property type="match status" value="1"/>
</dbReference>
<dbReference type="Proteomes" id="UP001189624">
    <property type="component" value="Chromosome 11"/>
</dbReference>
<dbReference type="Gene3D" id="3.30.200.20">
    <property type="entry name" value="Phosphorylase Kinase, domain 1"/>
    <property type="match status" value="1"/>
</dbReference>
<dbReference type="InterPro" id="IPR000742">
    <property type="entry name" value="EGF"/>
</dbReference>
<dbReference type="Pfam" id="PF00954">
    <property type="entry name" value="S_locus_glycop"/>
    <property type="match status" value="1"/>
</dbReference>
<dbReference type="FunFam" id="3.50.4.10:FF:000002">
    <property type="entry name" value="G-type lectin S-receptor-like serine/threonine-protein kinase"/>
    <property type="match status" value="1"/>
</dbReference>
<dbReference type="PROSITE" id="PS50026">
    <property type="entry name" value="EGF_3"/>
    <property type="match status" value="1"/>
</dbReference>
<reference evidence="22" key="1">
    <citation type="submission" date="2023-10" db="EMBL/GenBank/DDBJ databases">
        <authorList>
            <person name="Domelevo Entfellner J.-B."/>
        </authorList>
    </citation>
    <scope>NUCLEOTIDE SEQUENCE</scope>
</reference>
<keyword evidence="2" id="KW-0723">Serine/threonine-protein kinase</keyword>
<dbReference type="GO" id="GO:0005524">
    <property type="term" value="F:ATP binding"/>
    <property type="evidence" value="ECO:0007669"/>
    <property type="project" value="UniProtKB-KW"/>
</dbReference>
<dbReference type="InterPro" id="IPR001245">
    <property type="entry name" value="Ser-Thr/Tyr_kinase_cat_dom"/>
</dbReference>
<accession>A0AA86W667</accession>
<dbReference type="PROSITE" id="PS50011">
    <property type="entry name" value="PROTEIN_KINASE_DOM"/>
    <property type="match status" value="1"/>
</dbReference>
<dbReference type="InterPro" id="IPR020635">
    <property type="entry name" value="Tyr_kinase_cat_dom"/>
</dbReference>
<dbReference type="InterPro" id="IPR000858">
    <property type="entry name" value="S_locus_glycoprot_dom"/>
</dbReference>
<dbReference type="GO" id="GO:0004674">
    <property type="term" value="F:protein serine/threonine kinase activity"/>
    <property type="evidence" value="ECO:0007669"/>
    <property type="project" value="UniProtKB-KW"/>
</dbReference>
<evidence type="ECO:0000259" key="20">
    <source>
        <dbReference type="PROSITE" id="PS50927"/>
    </source>
</evidence>
<dbReference type="PROSITE" id="PS50927">
    <property type="entry name" value="BULB_LECTIN"/>
    <property type="match status" value="1"/>
</dbReference>
<evidence type="ECO:0000256" key="13">
    <source>
        <dbReference type="ARBA" id="ARBA00048679"/>
    </source>
</evidence>
<gene>
    <name evidence="22" type="ORF">AYBTSS11_LOCUS30863</name>
</gene>
<keyword evidence="14" id="KW-0245">EGF-like domain</keyword>
<dbReference type="EC" id="2.7.11.1" evidence="1"/>
<evidence type="ECO:0000256" key="17">
    <source>
        <dbReference type="SAM" id="SignalP"/>
    </source>
</evidence>
<feature type="chain" id="PRO_5041676943" description="non-specific serine/threonine protein kinase" evidence="17">
    <location>
        <begin position="24"/>
        <end position="632"/>
    </location>
</feature>
<feature type="signal peptide" evidence="17">
    <location>
        <begin position="1"/>
        <end position="23"/>
    </location>
</feature>
<dbReference type="InterPro" id="IPR036426">
    <property type="entry name" value="Bulb-type_lectin_dom_sf"/>
</dbReference>
<dbReference type="PROSITE" id="PS50948">
    <property type="entry name" value="PAN"/>
    <property type="match status" value="1"/>
</dbReference>
<dbReference type="SMART" id="SM00473">
    <property type="entry name" value="PAN_AP"/>
    <property type="match status" value="1"/>
</dbReference>
<dbReference type="Pfam" id="PF01453">
    <property type="entry name" value="B_lectin"/>
    <property type="match status" value="1"/>
</dbReference>
<evidence type="ECO:0000256" key="3">
    <source>
        <dbReference type="ARBA" id="ARBA00022553"/>
    </source>
</evidence>
<keyword evidence="4" id="KW-0808">Transferase</keyword>
<evidence type="ECO:0000313" key="23">
    <source>
        <dbReference type="Proteomes" id="UP001189624"/>
    </source>
</evidence>
<dbReference type="PANTHER" id="PTHR32444:SF234">
    <property type="entry name" value="RECEPTOR-LIKE SERINE_THREONINE-PROTEIN KINASE"/>
    <property type="match status" value="1"/>
</dbReference>
<feature type="transmembrane region" description="Helical" evidence="16">
    <location>
        <begin position="429"/>
        <end position="452"/>
    </location>
</feature>
<evidence type="ECO:0000256" key="12">
    <source>
        <dbReference type="ARBA" id="ARBA00047899"/>
    </source>
</evidence>
<evidence type="ECO:0000256" key="16">
    <source>
        <dbReference type="SAM" id="Phobius"/>
    </source>
</evidence>
<feature type="region of interest" description="Disordered" evidence="15">
    <location>
        <begin position="598"/>
        <end position="632"/>
    </location>
</feature>
<feature type="domain" description="Protein kinase" evidence="18">
    <location>
        <begin position="491"/>
        <end position="632"/>
    </location>
</feature>
<dbReference type="Gramene" id="rna-AYBTSS11_LOCUS30863">
    <property type="protein sequence ID" value="CAJ1978666.1"/>
    <property type="gene ID" value="gene-AYBTSS11_LOCUS30863"/>
</dbReference>
<evidence type="ECO:0000256" key="9">
    <source>
        <dbReference type="ARBA" id="ARBA00023157"/>
    </source>
</evidence>
<dbReference type="SUPFAM" id="SSF51110">
    <property type="entry name" value="alpha-D-mannose-specific plant lectins"/>
    <property type="match status" value="1"/>
</dbReference>
<dbReference type="InterPro" id="IPR000719">
    <property type="entry name" value="Prot_kinase_dom"/>
</dbReference>
<dbReference type="GO" id="GO:0004713">
    <property type="term" value="F:protein tyrosine kinase activity"/>
    <property type="evidence" value="ECO:0007669"/>
    <property type="project" value="InterPro"/>
</dbReference>
<evidence type="ECO:0000259" key="21">
    <source>
        <dbReference type="PROSITE" id="PS50948"/>
    </source>
</evidence>
<comment type="caution">
    <text evidence="14">Lacks conserved residue(s) required for the propagation of feature annotation.</text>
</comment>
<feature type="domain" description="EGF-like" evidence="19">
    <location>
        <begin position="283"/>
        <end position="319"/>
    </location>
</feature>
<protein>
    <recommendedName>
        <fullName evidence="1">non-specific serine/threonine protein kinase</fullName>
        <ecNumber evidence="1">2.7.11.1</ecNumber>
    </recommendedName>
</protein>
<evidence type="ECO:0000259" key="18">
    <source>
        <dbReference type="PROSITE" id="PS50011"/>
    </source>
</evidence>
<dbReference type="InterPro" id="IPR001480">
    <property type="entry name" value="Bulb-type_lectin_dom"/>
</dbReference>
<name>A0AA86W667_9FABA</name>
<evidence type="ECO:0000256" key="8">
    <source>
        <dbReference type="ARBA" id="ARBA00022840"/>
    </source>
</evidence>
<dbReference type="InterPro" id="IPR003609">
    <property type="entry name" value="Pan_app"/>
</dbReference>
<dbReference type="Pfam" id="PF08276">
    <property type="entry name" value="PAN_2"/>
    <property type="match status" value="1"/>
</dbReference>
<feature type="domain" description="Bulb-type lectin" evidence="20">
    <location>
        <begin position="24"/>
        <end position="144"/>
    </location>
</feature>
<proteinExistence type="predicted"/>
<evidence type="ECO:0000256" key="11">
    <source>
        <dbReference type="ARBA" id="ARBA00023180"/>
    </source>
</evidence>
<comment type="catalytic activity">
    <reaction evidence="13">
        <text>L-seryl-[protein] + ATP = O-phospho-L-seryl-[protein] + ADP + H(+)</text>
        <dbReference type="Rhea" id="RHEA:17989"/>
        <dbReference type="Rhea" id="RHEA-COMP:9863"/>
        <dbReference type="Rhea" id="RHEA-COMP:11604"/>
        <dbReference type="ChEBI" id="CHEBI:15378"/>
        <dbReference type="ChEBI" id="CHEBI:29999"/>
        <dbReference type="ChEBI" id="CHEBI:30616"/>
        <dbReference type="ChEBI" id="CHEBI:83421"/>
        <dbReference type="ChEBI" id="CHEBI:456216"/>
        <dbReference type="EC" id="2.7.11.1"/>
    </reaction>
</comment>
<comment type="catalytic activity">
    <reaction evidence="12">
        <text>L-threonyl-[protein] + ATP = O-phospho-L-threonyl-[protein] + ADP + H(+)</text>
        <dbReference type="Rhea" id="RHEA:46608"/>
        <dbReference type="Rhea" id="RHEA-COMP:11060"/>
        <dbReference type="Rhea" id="RHEA-COMP:11605"/>
        <dbReference type="ChEBI" id="CHEBI:15378"/>
        <dbReference type="ChEBI" id="CHEBI:30013"/>
        <dbReference type="ChEBI" id="CHEBI:30616"/>
        <dbReference type="ChEBI" id="CHEBI:61977"/>
        <dbReference type="ChEBI" id="CHEBI:456216"/>
        <dbReference type="EC" id="2.7.11.1"/>
    </reaction>
</comment>
<dbReference type="CDD" id="cd01098">
    <property type="entry name" value="PAN_AP_plant"/>
    <property type="match status" value="1"/>
</dbReference>
<dbReference type="FunFam" id="3.30.200.20:FF:000195">
    <property type="entry name" value="G-type lectin S-receptor-like serine/threonine-protein kinase"/>
    <property type="match status" value="1"/>
</dbReference>
<dbReference type="Gene3D" id="2.90.10.10">
    <property type="entry name" value="Bulb-type lectin domain"/>
    <property type="match status" value="1"/>
</dbReference>
<dbReference type="AlphaFoldDB" id="A0AA86W667"/>
<sequence>MDILSFMIMVTCILVSLLKISLGNDSLKAPQSLSDGQTLVSKGGMFELGFFSPGSSQKRYLGIWYKNIPTHTFVWVANGMNPINDSSGILTLNNTANLVLTQNGSLVWHTNVQKQAQNPVAVLLDSGNLVIRNEGQTNPEDYLWQSFDYPSNTLLSGMKLGWDLRNGLERKVTSWKSPDDPSPGDVHWVLKPYNYPELYLMQGTKRILRYGPWNGVYYSGLPDLRNNTIFGIISVRNKEEIYESFSLIDNSILCIGVINQTGRIYTYVWAEGDQVWRTYVSQPKDFCDSYDLCGAYGICMNSETQVCQCLKGFSRKSPQATEWSQGCVRNEPLSCNGTDKDGFVKFERLKVPDSTHTWVDESIGLEECRVECLSNCSCMAYTNSDIRGTGSGCVMWFGDLIDLKQFDTGGQDLYIRMSASELKHKKNTLTIVASTVAAIIGVLLLLSSYFICRTRWNNAVLLIAEKDKGVKDDINLPTFDFSSISNSTNHFSESNKLGQGGFGPVYKGILGGQEIAVKRLSETSRQGLDQFKNEVRFIAKLQHRNLVKLLGCSIKQDEKLLIYEFMPNRSLDYFIFEDRPNMSSVILMLNGEKLLPEPSQPGFYTGNDHPTEVEYSPRYSTNEMSNSLLEAR</sequence>
<dbReference type="SUPFAM" id="SSF56112">
    <property type="entry name" value="Protein kinase-like (PK-like)"/>
    <property type="match status" value="1"/>
</dbReference>
<feature type="domain" description="Apple" evidence="21">
    <location>
        <begin position="335"/>
        <end position="418"/>
    </location>
</feature>
<evidence type="ECO:0000256" key="2">
    <source>
        <dbReference type="ARBA" id="ARBA00022527"/>
    </source>
</evidence>
<evidence type="ECO:0000313" key="22">
    <source>
        <dbReference type="EMBL" id="CAJ1978666.1"/>
    </source>
</evidence>
<keyword evidence="16" id="KW-1133">Transmembrane helix</keyword>
<evidence type="ECO:0000259" key="19">
    <source>
        <dbReference type="PROSITE" id="PS50026"/>
    </source>
</evidence>
<evidence type="ECO:0000256" key="7">
    <source>
        <dbReference type="ARBA" id="ARBA00022777"/>
    </source>
</evidence>
<keyword evidence="5 17" id="KW-0732">Signal</keyword>
<keyword evidence="7" id="KW-0418">Kinase</keyword>
<dbReference type="PANTHER" id="PTHR32444">
    <property type="entry name" value="BULB-TYPE LECTIN DOMAIN-CONTAINING PROTEIN"/>
    <property type="match status" value="1"/>
</dbReference>
<evidence type="ECO:0000256" key="15">
    <source>
        <dbReference type="SAM" id="MobiDB-lite"/>
    </source>
</evidence>
<evidence type="ECO:0000256" key="4">
    <source>
        <dbReference type="ARBA" id="ARBA00022679"/>
    </source>
</evidence>